<dbReference type="Pfam" id="PF00271">
    <property type="entry name" value="Helicase_C"/>
    <property type="match status" value="1"/>
</dbReference>
<dbReference type="STRING" id="1073090.A0A1L9SUV2"/>
<dbReference type="SUPFAM" id="SSF57903">
    <property type="entry name" value="FYVE/PHD zinc finger"/>
    <property type="match status" value="1"/>
</dbReference>
<dbReference type="EMBL" id="KV878336">
    <property type="protein sequence ID" value="OJJ50857.1"/>
    <property type="molecule type" value="Genomic_DNA"/>
</dbReference>
<keyword evidence="3" id="KW-0067">ATP-binding</keyword>
<keyword evidence="2" id="KW-0378">Hydrolase</keyword>
<dbReference type="SMART" id="SM00487">
    <property type="entry name" value="DEXDc"/>
    <property type="match status" value="1"/>
</dbReference>
<dbReference type="VEuPathDB" id="FungiDB:ASPZODRAFT_106801"/>
<dbReference type="GeneID" id="34607401"/>
<dbReference type="PROSITE" id="PS51192">
    <property type="entry name" value="HELICASE_ATP_BIND_1"/>
    <property type="match status" value="1"/>
</dbReference>
<dbReference type="InterPro" id="IPR049730">
    <property type="entry name" value="SNF2/RAD54-like_C"/>
</dbReference>
<dbReference type="InterPro" id="IPR001650">
    <property type="entry name" value="Helicase_C-like"/>
</dbReference>
<dbReference type="InterPro" id="IPR038718">
    <property type="entry name" value="SNF2-like_sf"/>
</dbReference>
<dbReference type="OrthoDB" id="288590at2759"/>
<dbReference type="SUPFAM" id="SSF52540">
    <property type="entry name" value="P-loop containing nucleoside triphosphate hydrolases"/>
    <property type="match status" value="2"/>
</dbReference>
<dbReference type="GO" id="GO:0005524">
    <property type="term" value="F:ATP binding"/>
    <property type="evidence" value="ECO:0007669"/>
    <property type="project" value="InterPro"/>
</dbReference>
<evidence type="ECO:0000313" key="6">
    <source>
        <dbReference type="EMBL" id="OJJ50857.1"/>
    </source>
</evidence>
<dbReference type="Gene3D" id="3.30.40.10">
    <property type="entry name" value="Zinc/RING finger domain, C3HC4 (zinc finger)"/>
    <property type="match status" value="1"/>
</dbReference>
<proteinExistence type="predicted"/>
<dbReference type="Pfam" id="PF00176">
    <property type="entry name" value="SNF2-rel_dom"/>
    <property type="match status" value="1"/>
</dbReference>
<dbReference type="Proteomes" id="UP000184188">
    <property type="component" value="Unassembled WGS sequence"/>
</dbReference>
<gene>
    <name evidence="6" type="ORF">ASPZODRAFT_106801</name>
</gene>
<evidence type="ECO:0000259" key="4">
    <source>
        <dbReference type="PROSITE" id="PS51192"/>
    </source>
</evidence>
<reference evidence="7" key="1">
    <citation type="journal article" date="2017" name="Genome Biol.">
        <title>Comparative genomics reveals high biological diversity and specific adaptations in the industrially and medically important fungal genus Aspergillus.</title>
        <authorList>
            <person name="de Vries R.P."/>
            <person name="Riley R."/>
            <person name="Wiebenga A."/>
            <person name="Aguilar-Osorio G."/>
            <person name="Amillis S."/>
            <person name="Uchima C.A."/>
            <person name="Anderluh G."/>
            <person name="Asadollahi M."/>
            <person name="Askin M."/>
            <person name="Barry K."/>
            <person name="Battaglia E."/>
            <person name="Bayram O."/>
            <person name="Benocci T."/>
            <person name="Braus-Stromeyer S.A."/>
            <person name="Caldana C."/>
            <person name="Canovas D."/>
            <person name="Cerqueira G.C."/>
            <person name="Chen F."/>
            <person name="Chen W."/>
            <person name="Choi C."/>
            <person name="Clum A."/>
            <person name="Dos Santos R.A."/>
            <person name="Damasio A.R."/>
            <person name="Diallinas G."/>
            <person name="Emri T."/>
            <person name="Fekete E."/>
            <person name="Flipphi M."/>
            <person name="Freyberg S."/>
            <person name="Gallo A."/>
            <person name="Gournas C."/>
            <person name="Habgood R."/>
            <person name="Hainaut M."/>
            <person name="Harispe M.L."/>
            <person name="Henrissat B."/>
            <person name="Hilden K.S."/>
            <person name="Hope R."/>
            <person name="Hossain A."/>
            <person name="Karabika E."/>
            <person name="Karaffa L."/>
            <person name="Karanyi Z."/>
            <person name="Krasevec N."/>
            <person name="Kuo A."/>
            <person name="Kusch H."/>
            <person name="LaButti K."/>
            <person name="Lagendijk E.L."/>
            <person name="Lapidus A."/>
            <person name="Levasseur A."/>
            <person name="Lindquist E."/>
            <person name="Lipzen A."/>
            <person name="Logrieco A.F."/>
            <person name="MacCabe A."/>
            <person name="Maekelae M.R."/>
            <person name="Malavazi I."/>
            <person name="Melin P."/>
            <person name="Meyer V."/>
            <person name="Mielnichuk N."/>
            <person name="Miskei M."/>
            <person name="Molnar A.P."/>
            <person name="Mule G."/>
            <person name="Ngan C.Y."/>
            <person name="Orejas M."/>
            <person name="Orosz E."/>
            <person name="Ouedraogo J.P."/>
            <person name="Overkamp K.M."/>
            <person name="Park H.-S."/>
            <person name="Perrone G."/>
            <person name="Piumi F."/>
            <person name="Punt P.J."/>
            <person name="Ram A.F."/>
            <person name="Ramon A."/>
            <person name="Rauscher S."/>
            <person name="Record E."/>
            <person name="Riano-Pachon D.M."/>
            <person name="Robert V."/>
            <person name="Roehrig J."/>
            <person name="Ruller R."/>
            <person name="Salamov A."/>
            <person name="Salih N.S."/>
            <person name="Samson R.A."/>
            <person name="Sandor E."/>
            <person name="Sanguinetti M."/>
            <person name="Schuetze T."/>
            <person name="Sepcic K."/>
            <person name="Shelest E."/>
            <person name="Sherlock G."/>
            <person name="Sophianopoulou V."/>
            <person name="Squina F.M."/>
            <person name="Sun H."/>
            <person name="Susca A."/>
            <person name="Todd R.B."/>
            <person name="Tsang A."/>
            <person name="Unkles S.E."/>
            <person name="van de Wiele N."/>
            <person name="van Rossen-Uffink D."/>
            <person name="Oliveira J.V."/>
            <person name="Vesth T.C."/>
            <person name="Visser J."/>
            <person name="Yu J.-H."/>
            <person name="Zhou M."/>
            <person name="Andersen M.R."/>
            <person name="Archer D.B."/>
            <person name="Baker S.E."/>
            <person name="Benoit I."/>
            <person name="Brakhage A.A."/>
            <person name="Braus G.H."/>
            <person name="Fischer R."/>
            <person name="Frisvad J.C."/>
            <person name="Goldman G.H."/>
            <person name="Houbraken J."/>
            <person name="Oakley B."/>
            <person name="Pocsi I."/>
            <person name="Scazzocchio C."/>
            <person name="Seiboth B."/>
            <person name="vanKuyk P.A."/>
            <person name="Wortman J."/>
            <person name="Dyer P.S."/>
            <person name="Grigoriev I.V."/>
        </authorList>
    </citation>
    <scope>NUCLEOTIDE SEQUENCE [LARGE SCALE GENOMIC DNA]</scope>
    <source>
        <strain evidence="7">CBS 506.65</strain>
    </source>
</reference>
<accession>A0A1L9SUV2</accession>
<dbReference type="RefSeq" id="XP_022585367.1">
    <property type="nucleotide sequence ID" value="XM_022720936.1"/>
</dbReference>
<dbReference type="InterPro" id="IPR011011">
    <property type="entry name" value="Znf_FYVE_PHD"/>
</dbReference>
<dbReference type="PROSITE" id="PS51194">
    <property type="entry name" value="HELICASE_CTER"/>
    <property type="match status" value="1"/>
</dbReference>
<dbReference type="SMART" id="SM00490">
    <property type="entry name" value="HELICc"/>
    <property type="match status" value="1"/>
</dbReference>
<organism evidence="6 7">
    <name type="scientific">Penicilliopsis zonata CBS 506.65</name>
    <dbReference type="NCBI Taxonomy" id="1073090"/>
    <lineage>
        <taxon>Eukaryota</taxon>
        <taxon>Fungi</taxon>
        <taxon>Dikarya</taxon>
        <taxon>Ascomycota</taxon>
        <taxon>Pezizomycotina</taxon>
        <taxon>Eurotiomycetes</taxon>
        <taxon>Eurotiomycetidae</taxon>
        <taxon>Eurotiales</taxon>
        <taxon>Aspergillaceae</taxon>
        <taxon>Penicilliopsis</taxon>
    </lineage>
</organism>
<dbReference type="InterPro" id="IPR013083">
    <property type="entry name" value="Znf_RING/FYVE/PHD"/>
</dbReference>
<evidence type="ECO:0000256" key="1">
    <source>
        <dbReference type="ARBA" id="ARBA00022741"/>
    </source>
</evidence>
<feature type="domain" description="Helicase C-terminal" evidence="5">
    <location>
        <begin position="324"/>
        <end position="482"/>
    </location>
</feature>
<keyword evidence="7" id="KW-1185">Reference proteome</keyword>
<evidence type="ECO:0000256" key="2">
    <source>
        <dbReference type="ARBA" id="ARBA00022801"/>
    </source>
</evidence>
<dbReference type="InterPro" id="IPR000330">
    <property type="entry name" value="SNF2_N"/>
</dbReference>
<dbReference type="Gene3D" id="3.40.50.300">
    <property type="entry name" value="P-loop containing nucleotide triphosphate hydrolases"/>
    <property type="match status" value="1"/>
</dbReference>
<evidence type="ECO:0000259" key="5">
    <source>
        <dbReference type="PROSITE" id="PS51194"/>
    </source>
</evidence>
<keyword evidence="1" id="KW-0547">Nucleotide-binding</keyword>
<dbReference type="InterPro" id="IPR014001">
    <property type="entry name" value="Helicase_ATP-bd"/>
</dbReference>
<dbReference type="GO" id="GO:0016787">
    <property type="term" value="F:hydrolase activity"/>
    <property type="evidence" value="ECO:0007669"/>
    <property type="project" value="UniProtKB-KW"/>
</dbReference>
<dbReference type="CDD" id="cd18793">
    <property type="entry name" value="SF2_C_SNF"/>
    <property type="match status" value="1"/>
</dbReference>
<protein>
    <submittedName>
        <fullName evidence="6">Uncharacterized protein</fullName>
    </submittedName>
</protein>
<dbReference type="Gene3D" id="3.40.50.10810">
    <property type="entry name" value="Tandem AAA-ATPase domain"/>
    <property type="match status" value="1"/>
</dbReference>
<evidence type="ECO:0000256" key="3">
    <source>
        <dbReference type="ARBA" id="ARBA00022840"/>
    </source>
</evidence>
<evidence type="ECO:0000313" key="7">
    <source>
        <dbReference type="Proteomes" id="UP000184188"/>
    </source>
</evidence>
<dbReference type="PANTHER" id="PTHR10799">
    <property type="entry name" value="SNF2/RAD54 HELICASE FAMILY"/>
    <property type="match status" value="1"/>
</dbReference>
<feature type="domain" description="Helicase ATP-binding" evidence="4">
    <location>
        <begin position="1"/>
        <end position="173"/>
    </location>
</feature>
<name>A0A1L9SUV2_9EURO</name>
<dbReference type="CDD" id="cd17919">
    <property type="entry name" value="DEXHc_Snf"/>
    <property type="match status" value="1"/>
</dbReference>
<sequence>MGLGKTLQTLSFLQHVKEHETAHTGRQPPFLVVCPLSVMGSWMTEADKWAPDLTVLKYYGTSEERQEARAMLASRRPSCSKNRPNGADQGKATTIDVVVTTYETLASDLTWFQRSYVWRGMILDEGHRIKNYLATRSQAIKKVRCEYKLVLTGTPVQNDLLELWSIFHWLFPDVFTKCTAGTFKEAFRLNEGQVDKEFIEYAKRFLDLIMLRRTKETPGIGLDIPSKKEVALTVPLAELQARYYMKVLTGVSDSFPAQGQQDISTDQTKPQATDSKPTIIIRNILMELRKCSIHPYLTDSGFPEVYVPGQHLVTNSGKFAVLQKLVQQFVVIENQKIIIFSGFEQALDLCEDVLDNLDGNPSAFKYVRLDGRTPSAWRNLNVFLFSHDPRYMIFLISIRAGGEGLNLTSASTVIFLDEDWNPSVMRQAEARVHRIGQTKPVQIFKLYSQGTIEEQMRRRSEKKSYLGSKVIDSVQALGGDIFDILGTDMMSADSMNVQAISSFINRNSSSSLSSIDVDFANWDYETVIERCSLRPGEHEFSSKADEESWLHRSERIQTDIFNGERVDTRRRKFRGEDLKVECLSPESRRVGKNRTLVIDGYYVNKASLECRPGEAVSPMFKGCEPMKKTEEKTDKLMHEEMCFVCHKSHRLEQCKICPRSFHTRCMRNYETDLWGHHTCSSHSCSQCERKAAQAGGLIFACAACPDAFCEQCLDWSAVVFLGENTPYSMLNYHPSNSFYVVCRQCQVKRSRKRHAAEDKQGIERATRPRL</sequence>
<dbReference type="InterPro" id="IPR027417">
    <property type="entry name" value="P-loop_NTPase"/>
</dbReference>
<dbReference type="AlphaFoldDB" id="A0A1L9SUV2"/>